<keyword evidence="1" id="KW-0732">Signal</keyword>
<evidence type="ECO:0000313" key="3">
    <source>
        <dbReference type="Proteomes" id="UP000248916"/>
    </source>
</evidence>
<comment type="caution">
    <text evidence="2">The sequence shown here is derived from an EMBL/GenBank/DDBJ whole genome shotgun (WGS) entry which is preliminary data.</text>
</comment>
<organism evidence="2 3">
    <name type="scientific">Palleronia aestuarii</name>
    <dbReference type="NCBI Taxonomy" id="568105"/>
    <lineage>
        <taxon>Bacteria</taxon>
        <taxon>Pseudomonadati</taxon>
        <taxon>Pseudomonadota</taxon>
        <taxon>Alphaproteobacteria</taxon>
        <taxon>Rhodobacterales</taxon>
        <taxon>Roseobacteraceae</taxon>
        <taxon>Palleronia</taxon>
    </lineage>
</organism>
<feature type="chain" id="PRO_5015990004" evidence="1">
    <location>
        <begin position="20"/>
        <end position="115"/>
    </location>
</feature>
<evidence type="ECO:0000256" key="1">
    <source>
        <dbReference type="SAM" id="SignalP"/>
    </source>
</evidence>
<name>A0A2W7QD32_9RHOB</name>
<accession>A0A2W7QD32</accession>
<proteinExistence type="predicted"/>
<dbReference type="EMBL" id="QKZL01000001">
    <property type="protein sequence ID" value="PZX19759.1"/>
    <property type="molecule type" value="Genomic_DNA"/>
</dbReference>
<dbReference type="AlphaFoldDB" id="A0A2W7QD32"/>
<protein>
    <submittedName>
        <fullName evidence="2">Uncharacterized protein</fullName>
    </submittedName>
</protein>
<sequence>MTRALLAALILAGCSPAVTETTRSGLPEGFVGTPLEWDHASGAGGSVIHFADGTMTYDLRGETRTARWSYSEDGMYCMNAGEPDADCFTLIAVPGGFASDDGIFEYRPSTDTAIY</sequence>
<reference evidence="2 3" key="1">
    <citation type="submission" date="2018-06" db="EMBL/GenBank/DDBJ databases">
        <title>Genomic Encyclopedia of Archaeal and Bacterial Type Strains, Phase II (KMG-II): from individual species to whole genera.</title>
        <authorList>
            <person name="Goeker M."/>
        </authorList>
    </citation>
    <scope>NUCLEOTIDE SEQUENCE [LARGE SCALE GENOMIC DNA]</scope>
    <source>
        <strain evidence="2 3">DSM 22009</strain>
    </source>
</reference>
<dbReference type="RefSeq" id="WP_111535429.1">
    <property type="nucleotide sequence ID" value="NZ_QKZL01000001.1"/>
</dbReference>
<evidence type="ECO:0000313" key="2">
    <source>
        <dbReference type="EMBL" id="PZX19759.1"/>
    </source>
</evidence>
<gene>
    <name evidence="2" type="ORF">LX81_00220</name>
</gene>
<keyword evidence="3" id="KW-1185">Reference proteome</keyword>
<feature type="signal peptide" evidence="1">
    <location>
        <begin position="1"/>
        <end position="19"/>
    </location>
</feature>
<dbReference type="Proteomes" id="UP000248916">
    <property type="component" value="Unassembled WGS sequence"/>
</dbReference>